<dbReference type="RefSeq" id="XP_013952454.1">
    <property type="nucleotide sequence ID" value="XM_014096979.2"/>
</dbReference>
<keyword evidence="2" id="KW-0732">Signal</keyword>
<feature type="region of interest" description="Disordered" evidence="1">
    <location>
        <begin position="270"/>
        <end position="362"/>
    </location>
</feature>
<dbReference type="InParanoid" id="G9N4R6"/>
<sequence length="387" mass="41116">MQSRLLLLWIATLSSAELFVNYDQKLEDRPRLFTLVKEEVGKLDIPAKSDLKNDDGKVPLGSELTAREAIDVLLGKRQSCPQGFGYCPSAGGCCVANSLCCSYGYCHTQGSVCCPTGPCASGQTCCGSSHCMPVGDQCCTDESHCPRGNNCYRSLRTNLMVCCTDEHCTAHVENGKTTYAPTTTTTHTFTTTYYQYYYWTVTWYYWYYYWTYSIDIQASIVTSTRSTTWTTFSVKTTDAAAASEYFSSKSQTLSLPTPAAATSLESLAGSTSFVSSSPSPRPSPNPSPTDESSITEAPSPPFSVPLSPEPSAPGDSDSSSTSKSSSSTTSLLRSGGDDGPPSNGGGNGGGNGGNDSSGAKPLWVGSDWKTVWVLLLGAGTGLLAVIL</sequence>
<protein>
    <submittedName>
        <fullName evidence="3">Carbohydrate-binding module family 18 protein</fullName>
    </submittedName>
</protein>
<evidence type="ECO:0000256" key="2">
    <source>
        <dbReference type="SAM" id="SignalP"/>
    </source>
</evidence>
<comment type="caution">
    <text evidence="3">The sequence shown here is derived from an EMBL/GenBank/DDBJ whole genome shotgun (WGS) entry which is preliminary data.</text>
</comment>
<accession>G9N4R6</accession>
<evidence type="ECO:0000256" key="1">
    <source>
        <dbReference type="SAM" id="MobiDB-lite"/>
    </source>
</evidence>
<dbReference type="eggNOG" id="ENOG502SE6F">
    <property type="taxonomic scope" value="Eukaryota"/>
</dbReference>
<feature type="non-terminal residue" evidence="3">
    <location>
        <position position="387"/>
    </location>
</feature>
<evidence type="ECO:0000313" key="4">
    <source>
        <dbReference type="Proteomes" id="UP000007115"/>
    </source>
</evidence>
<keyword evidence="4" id="KW-1185">Reference proteome</keyword>
<gene>
    <name evidence="3" type="ORF">TRIVIDRAFT_15704</name>
</gene>
<feature type="chain" id="PRO_5003523967" evidence="2">
    <location>
        <begin position="17"/>
        <end position="387"/>
    </location>
</feature>
<organism evidence="3 4">
    <name type="scientific">Hypocrea virens (strain Gv29-8 / FGSC 10586)</name>
    <name type="common">Gliocladium virens</name>
    <name type="synonym">Trichoderma virens</name>
    <dbReference type="NCBI Taxonomy" id="413071"/>
    <lineage>
        <taxon>Eukaryota</taxon>
        <taxon>Fungi</taxon>
        <taxon>Dikarya</taxon>
        <taxon>Ascomycota</taxon>
        <taxon>Pezizomycotina</taxon>
        <taxon>Sordariomycetes</taxon>
        <taxon>Hypocreomycetidae</taxon>
        <taxon>Hypocreales</taxon>
        <taxon>Hypocreaceae</taxon>
        <taxon>Trichoderma</taxon>
    </lineage>
</organism>
<dbReference type="GeneID" id="25788373"/>
<feature type="compositionally biased region" description="Low complexity" evidence="1">
    <location>
        <begin position="312"/>
        <end position="334"/>
    </location>
</feature>
<dbReference type="VEuPathDB" id="FungiDB:TRIVIDRAFT_15704"/>
<feature type="compositionally biased region" description="Pro residues" evidence="1">
    <location>
        <begin position="298"/>
        <end position="311"/>
    </location>
</feature>
<feature type="signal peptide" evidence="2">
    <location>
        <begin position="1"/>
        <end position="16"/>
    </location>
</feature>
<dbReference type="EMBL" id="ABDF02000086">
    <property type="protein sequence ID" value="EHK18590.1"/>
    <property type="molecule type" value="Genomic_DNA"/>
</dbReference>
<dbReference type="OrthoDB" id="4777991at2759"/>
<dbReference type="STRING" id="413071.G9N4R6"/>
<reference evidence="3 4" key="1">
    <citation type="journal article" date="2011" name="Genome Biol.">
        <title>Comparative genome sequence analysis underscores mycoparasitism as the ancestral life style of Trichoderma.</title>
        <authorList>
            <person name="Kubicek C.P."/>
            <person name="Herrera-Estrella A."/>
            <person name="Seidl-Seiboth V."/>
            <person name="Martinez D.A."/>
            <person name="Druzhinina I.S."/>
            <person name="Thon M."/>
            <person name="Zeilinger S."/>
            <person name="Casas-Flores S."/>
            <person name="Horwitz B.A."/>
            <person name="Mukherjee P.K."/>
            <person name="Mukherjee M."/>
            <person name="Kredics L."/>
            <person name="Alcaraz L.D."/>
            <person name="Aerts A."/>
            <person name="Antal Z."/>
            <person name="Atanasova L."/>
            <person name="Cervantes-Badillo M.G."/>
            <person name="Challacombe J."/>
            <person name="Chertkov O."/>
            <person name="McCluskey K."/>
            <person name="Coulpier F."/>
            <person name="Deshpande N."/>
            <person name="von Doehren H."/>
            <person name="Ebbole D.J."/>
            <person name="Esquivel-Naranjo E.U."/>
            <person name="Fekete E."/>
            <person name="Flipphi M."/>
            <person name="Glaser F."/>
            <person name="Gomez-Rodriguez E.Y."/>
            <person name="Gruber S."/>
            <person name="Han C."/>
            <person name="Henrissat B."/>
            <person name="Hermosa R."/>
            <person name="Hernandez-Onate M."/>
            <person name="Karaffa L."/>
            <person name="Kosti I."/>
            <person name="Le Crom S."/>
            <person name="Lindquist E."/>
            <person name="Lucas S."/>
            <person name="Luebeck M."/>
            <person name="Luebeck P.S."/>
            <person name="Margeot A."/>
            <person name="Metz B."/>
            <person name="Misra M."/>
            <person name="Nevalainen H."/>
            <person name="Omann M."/>
            <person name="Packer N."/>
            <person name="Perrone G."/>
            <person name="Uresti-Rivera E.E."/>
            <person name="Salamov A."/>
            <person name="Schmoll M."/>
            <person name="Seiboth B."/>
            <person name="Shapiro H."/>
            <person name="Sukno S."/>
            <person name="Tamayo-Ramos J.A."/>
            <person name="Tisch D."/>
            <person name="Wiest A."/>
            <person name="Wilkinson H.H."/>
            <person name="Zhang M."/>
            <person name="Coutinho P.M."/>
            <person name="Kenerley C.M."/>
            <person name="Monte E."/>
            <person name="Baker S.E."/>
            <person name="Grigoriev I.V."/>
        </authorList>
    </citation>
    <scope>NUCLEOTIDE SEQUENCE [LARGE SCALE GENOMIC DNA]</scope>
    <source>
        <strain evidence="4">Gv29-8 / FGSC 10586</strain>
    </source>
</reference>
<proteinExistence type="predicted"/>
<name>G9N4R6_HYPVG</name>
<dbReference type="Proteomes" id="UP000007115">
    <property type="component" value="Unassembled WGS sequence"/>
</dbReference>
<dbReference type="AlphaFoldDB" id="G9N4R6"/>
<dbReference type="OMA" id="YYYWTYS"/>
<dbReference type="HOGENOM" id="CLU_065848_0_0_1"/>
<evidence type="ECO:0000313" key="3">
    <source>
        <dbReference type="EMBL" id="EHK18590.1"/>
    </source>
</evidence>
<feature type="compositionally biased region" description="Gly residues" evidence="1">
    <location>
        <begin position="342"/>
        <end position="355"/>
    </location>
</feature>